<gene>
    <name evidence="7" type="ORF">MTCD1_02826</name>
</gene>
<sequence length="214" mass="24892">MVKTHSINILSSTDGKQQVMPYESMKYDQQHNQEISELIDLLCHCGKGDKVAFKRLYQQTAPRLNGIAYRITRNRDSANEVLQEAFIKIWENSSHYQVDKSEPFTWLAAIVRYRAYDRLRYDKRRHQADMIEFHEDDIQALNFNSQQLAFKEHAQGALNDCLAKLAQQQSQAILMAYLYGYSRADIAAYLKSPVNTIKSWIRRGLGKLQLCLKN</sequence>
<evidence type="ECO:0000256" key="2">
    <source>
        <dbReference type="ARBA" id="ARBA00023015"/>
    </source>
</evidence>
<feature type="domain" description="RNA polymerase sigma-70 region 2" evidence="5">
    <location>
        <begin position="56"/>
        <end position="124"/>
    </location>
</feature>
<accession>A0ABQ0MXU2</accession>
<dbReference type="SUPFAM" id="SSF88659">
    <property type="entry name" value="Sigma3 and sigma4 domains of RNA polymerase sigma factors"/>
    <property type="match status" value="1"/>
</dbReference>
<dbReference type="PANTHER" id="PTHR43133:SF62">
    <property type="entry name" value="RNA POLYMERASE SIGMA FACTOR SIGZ"/>
    <property type="match status" value="1"/>
</dbReference>
<dbReference type="Proteomes" id="UP000197068">
    <property type="component" value="Unassembled WGS sequence"/>
</dbReference>
<feature type="domain" description="RNA polymerase sigma factor 70 region 4 type 2" evidence="6">
    <location>
        <begin position="157"/>
        <end position="208"/>
    </location>
</feature>
<organism evidence="7 8">
    <name type="scientific">Colwellia marinimaniae</name>
    <dbReference type="NCBI Taxonomy" id="1513592"/>
    <lineage>
        <taxon>Bacteria</taxon>
        <taxon>Pseudomonadati</taxon>
        <taxon>Pseudomonadota</taxon>
        <taxon>Gammaproteobacteria</taxon>
        <taxon>Alteromonadales</taxon>
        <taxon>Colwelliaceae</taxon>
        <taxon>Colwellia</taxon>
    </lineage>
</organism>
<dbReference type="InterPro" id="IPR013324">
    <property type="entry name" value="RNA_pol_sigma_r3/r4-like"/>
</dbReference>
<dbReference type="InterPro" id="IPR007627">
    <property type="entry name" value="RNA_pol_sigma70_r2"/>
</dbReference>
<dbReference type="InterPro" id="IPR014284">
    <property type="entry name" value="RNA_pol_sigma-70_dom"/>
</dbReference>
<evidence type="ECO:0000313" key="8">
    <source>
        <dbReference type="Proteomes" id="UP000197068"/>
    </source>
</evidence>
<dbReference type="Gene3D" id="1.10.1740.10">
    <property type="match status" value="1"/>
</dbReference>
<dbReference type="Pfam" id="PF04542">
    <property type="entry name" value="Sigma70_r2"/>
    <property type="match status" value="1"/>
</dbReference>
<dbReference type="InterPro" id="IPR036388">
    <property type="entry name" value="WH-like_DNA-bd_sf"/>
</dbReference>
<comment type="similarity">
    <text evidence="1">Belongs to the sigma-70 factor family. ECF subfamily.</text>
</comment>
<dbReference type="NCBIfam" id="TIGR02937">
    <property type="entry name" value="sigma70-ECF"/>
    <property type="match status" value="1"/>
</dbReference>
<reference evidence="7 8" key="1">
    <citation type="submission" date="2017-06" db="EMBL/GenBank/DDBJ databases">
        <title>Whole Genome Sequences of Colwellia marinimaniae MTCD1.</title>
        <authorList>
            <person name="Kusumoto H."/>
            <person name="Inoue M."/>
            <person name="Tanikawa K."/>
            <person name="Maeji H."/>
            <person name="Cameron J.H."/>
            <person name="Bartlett D.H."/>
        </authorList>
    </citation>
    <scope>NUCLEOTIDE SEQUENCE [LARGE SCALE GENOMIC DNA]</scope>
    <source>
        <strain evidence="7 8">MTCD1</strain>
    </source>
</reference>
<keyword evidence="3" id="KW-0731">Sigma factor</keyword>
<evidence type="ECO:0000313" key="7">
    <source>
        <dbReference type="EMBL" id="GAW97200.1"/>
    </source>
</evidence>
<comment type="caution">
    <text evidence="7">The sequence shown here is derived from an EMBL/GenBank/DDBJ whole genome shotgun (WGS) entry which is preliminary data.</text>
</comment>
<dbReference type="InterPro" id="IPR039425">
    <property type="entry name" value="RNA_pol_sigma-70-like"/>
</dbReference>
<dbReference type="EMBL" id="BDQM01000027">
    <property type="protein sequence ID" value="GAW97200.1"/>
    <property type="molecule type" value="Genomic_DNA"/>
</dbReference>
<evidence type="ECO:0000259" key="6">
    <source>
        <dbReference type="Pfam" id="PF08281"/>
    </source>
</evidence>
<evidence type="ECO:0000256" key="1">
    <source>
        <dbReference type="ARBA" id="ARBA00010641"/>
    </source>
</evidence>
<dbReference type="PANTHER" id="PTHR43133">
    <property type="entry name" value="RNA POLYMERASE ECF-TYPE SIGMA FACTO"/>
    <property type="match status" value="1"/>
</dbReference>
<dbReference type="Gene3D" id="1.10.10.10">
    <property type="entry name" value="Winged helix-like DNA-binding domain superfamily/Winged helix DNA-binding domain"/>
    <property type="match status" value="1"/>
</dbReference>
<protein>
    <submittedName>
        <fullName evidence="7">RNA polymerase sigma factor</fullName>
    </submittedName>
</protein>
<evidence type="ECO:0000256" key="3">
    <source>
        <dbReference type="ARBA" id="ARBA00023082"/>
    </source>
</evidence>
<dbReference type="InterPro" id="IPR013249">
    <property type="entry name" value="RNA_pol_sigma70_r4_t2"/>
</dbReference>
<dbReference type="Pfam" id="PF08281">
    <property type="entry name" value="Sigma70_r4_2"/>
    <property type="match status" value="1"/>
</dbReference>
<evidence type="ECO:0000259" key="5">
    <source>
        <dbReference type="Pfam" id="PF04542"/>
    </source>
</evidence>
<dbReference type="InterPro" id="IPR013325">
    <property type="entry name" value="RNA_pol_sigma_r2"/>
</dbReference>
<evidence type="ECO:0000256" key="4">
    <source>
        <dbReference type="ARBA" id="ARBA00023163"/>
    </source>
</evidence>
<keyword evidence="8" id="KW-1185">Reference proteome</keyword>
<dbReference type="SUPFAM" id="SSF88946">
    <property type="entry name" value="Sigma2 domain of RNA polymerase sigma factors"/>
    <property type="match status" value="1"/>
</dbReference>
<proteinExistence type="inferred from homology"/>
<name>A0ABQ0MXU2_9GAMM</name>
<keyword evidence="4" id="KW-0804">Transcription</keyword>
<keyword evidence="2" id="KW-0805">Transcription regulation</keyword>